<reference evidence="1" key="1">
    <citation type="submission" date="2014-11" db="EMBL/GenBank/DDBJ databases">
        <authorList>
            <person name="Amaro Gonzalez C."/>
        </authorList>
    </citation>
    <scope>NUCLEOTIDE SEQUENCE</scope>
</reference>
<proteinExistence type="predicted"/>
<accession>A0A0E9Q3K4</accession>
<sequence length="19" mass="2373">MTTRTKPLQNLRSFKWPMH</sequence>
<organism evidence="1">
    <name type="scientific">Anguilla anguilla</name>
    <name type="common">European freshwater eel</name>
    <name type="synonym">Muraena anguilla</name>
    <dbReference type="NCBI Taxonomy" id="7936"/>
    <lineage>
        <taxon>Eukaryota</taxon>
        <taxon>Metazoa</taxon>
        <taxon>Chordata</taxon>
        <taxon>Craniata</taxon>
        <taxon>Vertebrata</taxon>
        <taxon>Euteleostomi</taxon>
        <taxon>Actinopterygii</taxon>
        <taxon>Neopterygii</taxon>
        <taxon>Teleostei</taxon>
        <taxon>Anguilliformes</taxon>
        <taxon>Anguillidae</taxon>
        <taxon>Anguilla</taxon>
    </lineage>
</organism>
<reference evidence="1" key="2">
    <citation type="journal article" date="2015" name="Fish Shellfish Immunol.">
        <title>Early steps in the European eel (Anguilla anguilla)-Vibrio vulnificus interaction in the gills: Role of the RtxA13 toxin.</title>
        <authorList>
            <person name="Callol A."/>
            <person name="Pajuelo D."/>
            <person name="Ebbesson L."/>
            <person name="Teles M."/>
            <person name="MacKenzie S."/>
            <person name="Amaro C."/>
        </authorList>
    </citation>
    <scope>NUCLEOTIDE SEQUENCE</scope>
</reference>
<name>A0A0E9Q3K4_ANGAN</name>
<protein>
    <submittedName>
        <fullName evidence="1">Uncharacterized protein</fullName>
    </submittedName>
</protein>
<evidence type="ECO:0000313" key="1">
    <source>
        <dbReference type="EMBL" id="JAH11299.1"/>
    </source>
</evidence>
<dbReference type="AlphaFoldDB" id="A0A0E9Q3K4"/>
<dbReference type="EMBL" id="GBXM01097278">
    <property type="protein sequence ID" value="JAH11299.1"/>
    <property type="molecule type" value="Transcribed_RNA"/>
</dbReference>